<dbReference type="InterPro" id="IPR002932">
    <property type="entry name" value="Glu_synthdom"/>
</dbReference>
<evidence type="ECO:0000259" key="3">
    <source>
        <dbReference type="Pfam" id="PF01645"/>
    </source>
</evidence>
<evidence type="ECO:0000313" key="5">
    <source>
        <dbReference type="Proteomes" id="UP000516421"/>
    </source>
</evidence>
<dbReference type="Pfam" id="PF01645">
    <property type="entry name" value="Glu_synthase"/>
    <property type="match status" value="1"/>
</dbReference>
<name>A0A7H2BKD5_9MICC</name>
<dbReference type="KEGG" id="rama:IDM48_01370"/>
<dbReference type="InterPro" id="IPR024188">
    <property type="entry name" value="GltB"/>
</dbReference>
<dbReference type="GO" id="GO:0006537">
    <property type="term" value="P:glutamate biosynthetic process"/>
    <property type="evidence" value="ECO:0007669"/>
    <property type="project" value="InterPro"/>
</dbReference>
<protein>
    <submittedName>
        <fullName evidence="4">FMN-binding glutamate synthase family protein</fullName>
    </submittedName>
</protein>
<gene>
    <name evidence="4" type="ORF">IDM48_01370</name>
</gene>
<organism evidence="4 5">
    <name type="scientific">Rothia amarae</name>
    <dbReference type="NCBI Taxonomy" id="169480"/>
    <lineage>
        <taxon>Bacteria</taxon>
        <taxon>Bacillati</taxon>
        <taxon>Actinomycetota</taxon>
        <taxon>Actinomycetes</taxon>
        <taxon>Micrococcales</taxon>
        <taxon>Micrococcaceae</taxon>
        <taxon>Rothia</taxon>
    </lineage>
</organism>
<dbReference type="InterPro" id="IPR013785">
    <property type="entry name" value="Aldolase_TIM"/>
</dbReference>
<dbReference type="PIRSF" id="PIRSF500060">
    <property type="entry name" value="UCP500060"/>
    <property type="match status" value="1"/>
</dbReference>
<dbReference type="SUPFAM" id="SSF51395">
    <property type="entry name" value="FMN-linked oxidoreductases"/>
    <property type="match status" value="1"/>
</dbReference>
<dbReference type="GO" id="GO:0015930">
    <property type="term" value="F:glutamate synthase activity"/>
    <property type="evidence" value="ECO:0007669"/>
    <property type="project" value="InterPro"/>
</dbReference>
<dbReference type="AlphaFoldDB" id="A0A7H2BKD5"/>
<dbReference type="CDD" id="cd02808">
    <property type="entry name" value="GltS_FMN"/>
    <property type="match status" value="1"/>
</dbReference>
<comment type="similarity">
    <text evidence="1 2">Belongs to the glutamate synthase family.</text>
</comment>
<dbReference type="Gene3D" id="3.20.20.70">
    <property type="entry name" value="Aldolase class I"/>
    <property type="match status" value="1"/>
</dbReference>
<dbReference type="InterPro" id="IPR027283">
    <property type="entry name" value="YerD"/>
</dbReference>
<dbReference type="PIRSF" id="PIRSF006429">
    <property type="entry name" value="GOGAT_lg_2"/>
    <property type="match status" value="1"/>
</dbReference>
<proteinExistence type="inferred from homology"/>
<dbReference type="EMBL" id="CP061538">
    <property type="protein sequence ID" value="QNV40131.1"/>
    <property type="molecule type" value="Genomic_DNA"/>
</dbReference>
<feature type="domain" description="Glutamate synthase" evidence="3">
    <location>
        <begin position="136"/>
        <end position="452"/>
    </location>
</feature>
<dbReference type="Proteomes" id="UP000516421">
    <property type="component" value="Chromosome"/>
</dbReference>
<sequence length="518" mass="56173">MSDKTSKILKAASATAGIGLTGLATYDAFQKKHSIRRNFPVIGWARFGFEFIRPELRQYFFESNRDGRPFNRDTRTMIYEYAKGLSGEKAFGTEQDISEVGYDIVRHTMAPVPMMAEEPFQRLGGPDCTQPYDISLFNISSMSFGALSANAVMAMNKGAAMGGFAQETGEGGLTKYHLKHGADLIWEFGSGYFGCRDDEGKFDPELFAKKAATPEVKGIMVKISQGAKPGLGGHLPGEKVTEEIAEARHVPVGQDCISPAAHSAFTTPVELMQFVGQLRELSNGKPIGIKFCVGSEIEVLSLCKAMIETGICPDWITVDGAEGGTGAAPLEFEDSVGVPLTNGLIIVQNALVGAGLRDRVSIGAGGKITGGADVVRRIALGADFTNSARGMMMATGCVQAQKCHTNECPSGVATQNAWLQRGIDIDDKGARVRNYHVGVMNSAMRILASMGLDSFKDLGPEHVFHRVDSTHSLSYAKLYDWFEPGAFLTGDVPEEWQERWERADAHSFTPEHAKHQRA</sequence>
<dbReference type="PANTHER" id="PTHR43819:SF1">
    <property type="entry name" value="ARCHAEAL-TYPE GLUTAMATE SYNTHASE [NADPH]"/>
    <property type="match status" value="1"/>
</dbReference>
<evidence type="ECO:0000256" key="1">
    <source>
        <dbReference type="ARBA" id="ARBA00009716"/>
    </source>
</evidence>
<evidence type="ECO:0000313" key="4">
    <source>
        <dbReference type="EMBL" id="QNV40131.1"/>
    </source>
</evidence>
<keyword evidence="5" id="KW-1185">Reference proteome</keyword>
<dbReference type="PANTHER" id="PTHR43819">
    <property type="entry name" value="ARCHAEAL-TYPE GLUTAMATE SYNTHASE [NADPH]"/>
    <property type="match status" value="1"/>
</dbReference>
<evidence type="ECO:0000256" key="2">
    <source>
        <dbReference type="PIRNR" id="PIRNR006429"/>
    </source>
</evidence>
<accession>A0A7H2BKD5</accession>
<dbReference type="RefSeq" id="WP_145174062.1">
    <property type="nucleotide sequence ID" value="NZ_CP061538.1"/>
</dbReference>
<reference evidence="4 5" key="1">
    <citation type="submission" date="2020-09" db="EMBL/GenBank/DDBJ databases">
        <title>Investigation of environmental microbe.</title>
        <authorList>
            <person name="Ou Y."/>
            <person name="Kang Q."/>
        </authorList>
    </citation>
    <scope>NUCLEOTIDE SEQUENCE [LARGE SCALE GENOMIC DNA]</scope>
    <source>
        <strain evidence="4 5">KJZ-9</strain>
    </source>
</reference>